<evidence type="ECO:0000313" key="2">
    <source>
        <dbReference type="EMBL" id="RPB29418.1"/>
    </source>
</evidence>
<keyword evidence="1" id="KW-1133">Transmembrane helix</keyword>
<accession>A0A3N4M6J1</accession>
<sequence>MSFIVKRGISTLIPPKMASPAVTPFVVDFYTKLPKKTPGLLGGYQDKCFGKNASGMPIVHVIVGIMAIGYAQAYNFHMRMRAIEKWLYDSTNGCTSHHKYNAH</sequence>
<evidence type="ECO:0000313" key="3">
    <source>
        <dbReference type="Proteomes" id="UP000267821"/>
    </source>
</evidence>
<dbReference type="Pfam" id="PF10791">
    <property type="entry name" value="F1F0-ATPsyn_F"/>
    <property type="match status" value="1"/>
</dbReference>
<dbReference type="PANTHER" id="PTHR28161:SF1">
    <property type="entry name" value="ATP SYNTHASE SUBUNIT F, MITOCHONDRIAL"/>
    <property type="match status" value="1"/>
</dbReference>
<dbReference type="GO" id="GO:0046933">
    <property type="term" value="F:proton-transporting ATP synthase activity, rotational mechanism"/>
    <property type="evidence" value="ECO:0007669"/>
    <property type="project" value="TreeGrafter"/>
</dbReference>
<keyword evidence="1" id="KW-0472">Membrane</keyword>
<dbReference type="Proteomes" id="UP000267821">
    <property type="component" value="Unassembled WGS sequence"/>
</dbReference>
<dbReference type="OrthoDB" id="5561579at2759"/>
<evidence type="ECO:0000256" key="1">
    <source>
        <dbReference type="SAM" id="Phobius"/>
    </source>
</evidence>
<name>A0A3N4M6J1_9PEZI</name>
<keyword evidence="1" id="KW-0812">Transmembrane</keyword>
<gene>
    <name evidence="2" type="ORF">L211DRAFT_832120</name>
</gene>
<dbReference type="FunCoup" id="A0A3N4M6J1">
    <property type="interactions" value="85"/>
</dbReference>
<dbReference type="EMBL" id="ML121527">
    <property type="protein sequence ID" value="RPB29418.1"/>
    <property type="molecule type" value="Genomic_DNA"/>
</dbReference>
<keyword evidence="3" id="KW-1185">Reference proteome</keyword>
<dbReference type="InterPro" id="IPR019727">
    <property type="entry name" value="ATP_synth_F0_fsu_mt_fun"/>
</dbReference>
<reference evidence="2 3" key="1">
    <citation type="journal article" date="2018" name="Nat. Ecol. Evol.">
        <title>Pezizomycetes genomes reveal the molecular basis of ectomycorrhizal truffle lifestyle.</title>
        <authorList>
            <person name="Murat C."/>
            <person name="Payen T."/>
            <person name="Noel B."/>
            <person name="Kuo A."/>
            <person name="Morin E."/>
            <person name="Chen J."/>
            <person name="Kohler A."/>
            <person name="Krizsan K."/>
            <person name="Balestrini R."/>
            <person name="Da Silva C."/>
            <person name="Montanini B."/>
            <person name="Hainaut M."/>
            <person name="Levati E."/>
            <person name="Barry K.W."/>
            <person name="Belfiori B."/>
            <person name="Cichocki N."/>
            <person name="Clum A."/>
            <person name="Dockter R.B."/>
            <person name="Fauchery L."/>
            <person name="Guy J."/>
            <person name="Iotti M."/>
            <person name="Le Tacon F."/>
            <person name="Lindquist E.A."/>
            <person name="Lipzen A."/>
            <person name="Malagnac F."/>
            <person name="Mello A."/>
            <person name="Molinier V."/>
            <person name="Miyauchi S."/>
            <person name="Poulain J."/>
            <person name="Riccioni C."/>
            <person name="Rubini A."/>
            <person name="Sitrit Y."/>
            <person name="Splivallo R."/>
            <person name="Traeger S."/>
            <person name="Wang M."/>
            <person name="Zifcakova L."/>
            <person name="Wipf D."/>
            <person name="Zambonelli A."/>
            <person name="Paolocci F."/>
            <person name="Nowrousian M."/>
            <person name="Ottonello S."/>
            <person name="Baldrian P."/>
            <person name="Spatafora J.W."/>
            <person name="Henrissat B."/>
            <person name="Nagy L.G."/>
            <person name="Aury J.M."/>
            <person name="Wincker P."/>
            <person name="Grigoriev I.V."/>
            <person name="Bonfante P."/>
            <person name="Martin F.M."/>
        </authorList>
    </citation>
    <scope>NUCLEOTIDE SEQUENCE [LARGE SCALE GENOMIC DNA]</scope>
    <source>
        <strain evidence="2 3">ATCC MYA-4762</strain>
    </source>
</reference>
<dbReference type="STRING" id="1051890.A0A3N4M6J1"/>
<dbReference type="PANTHER" id="PTHR28161">
    <property type="entry name" value="ATP SYNTHASE SUBUNIT F, MITOCHONDRIAL"/>
    <property type="match status" value="1"/>
</dbReference>
<dbReference type="InParanoid" id="A0A3N4M6J1"/>
<protein>
    <submittedName>
        <fullName evidence="2">Uncharacterized protein</fullName>
    </submittedName>
</protein>
<feature type="transmembrane region" description="Helical" evidence="1">
    <location>
        <begin position="58"/>
        <end position="76"/>
    </location>
</feature>
<organism evidence="2 3">
    <name type="scientific">Terfezia boudieri ATCC MYA-4762</name>
    <dbReference type="NCBI Taxonomy" id="1051890"/>
    <lineage>
        <taxon>Eukaryota</taxon>
        <taxon>Fungi</taxon>
        <taxon>Dikarya</taxon>
        <taxon>Ascomycota</taxon>
        <taxon>Pezizomycotina</taxon>
        <taxon>Pezizomycetes</taxon>
        <taxon>Pezizales</taxon>
        <taxon>Pezizaceae</taxon>
        <taxon>Terfezia</taxon>
    </lineage>
</organism>
<dbReference type="AlphaFoldDB" id="A0A3N4M6J1"/>
<proteinExistence type="predicted"/>